<comment type="function">
    <text evidence="10">Involved in the biosynthesis of the chorismate, which leads to the biosynthesis of aromatic amino acids. Catalyzes the reversible NADPH linked reduction of 3-dehydroshikimate (DHSA) to yield shikimate (SA).</text>
</comment>
<feature type="binding site" evidence="10">
    <location>
        <position position="66"/>
    </location>
    <ligand>
        <name>shikimate</name>
        <dbReference type="ChEBI" id="CHEBI:36208"/>
    </ligand>
</feature>
<comment type="pathway">
    <text evidence="1 10">Metabolic intermediate biosynthesis; chorismate biosynthesis; chorismate from D-erythrose 4-phosphate and phosphoenolpyruvate: step 4/7.</text>
</comment>
<feature type="binding site" evidence="10">
    <location>
        <position position="246"/>
    </location>
    <ligand>
        <name>NADP(+)</name>
        <dbReference type="ChEBI" id="CHEBI:58349"/>
    </ligand>
</feature>
<dbReference type="OrthoDB" id="9792692at2"/>
<dbReference type="HAMAP" id="MF_00222">
    <property type="entry name" value="Shikimate_DH_AroE"/>
    <property type="match status" value="1"/>
</dbReference>
<dbReference type="InterPro" id="IPR013708">
    <property type="entry name" value="Shikimate_DH-bd_N"/>
</dbReference>
<dbReference type="PANTHER" id="PTHR21089:SF1">
    <property type="entry name" value="BIFUNCTIONAL 3-DEHYDROQUINATE DEHYDRATASE_SHIKIMATE DEHYDROGENASE, CHLOROPLASTIC"/>
    <property type="match status" value="1"/>
</dbReference>
<comment type="caution">
    <text evidence="10">Lacks conserved residue(s) required for the propagation of feature annotation.</text>
</comment>
<evidence type="ECO:0000256" key="6">
    <source>
        <dbReference type="ARBA" id="ARBA00049442"/>
    </source>
</evidence>
<proteinExistence type="inferred from homology"/>
<keyword evidence="4 10" id="KW-0560">Oxidoreductase</keyword>
<dbReference type="FunFam" id="3.40.50.10860:FF:000004">
    <property type="entry name" value="Quinate/shikimate dehydrogenase"/>
    <property type="match status" value="1"/>
</dbReference>
<evidence type="ECO:0000256" key="3">
    <source>
        <dbReference type="ARBA" id="ARBA00022857"/>
    </source>
</evidence>
<dbReference type="GO" id="GO:0009423">
    <property type="term" value="P:chorismate biosynthetic process"/>
    <property type="evidence" value="ECO:0007669"/>
    <property type="project" value="UniProtKB-UniRule"/>
</dbReference>
<comment type="similarity">
    <text evidence="10">Belongs to the shikimate dehydrogenase family.</text>
</comment>
<evidence type="ECO:0000256" key="2">
    <source>
        <dbReference type="ARBA" id="ARBA00022605"/>
    </source>
</evidence>
<comment type="caution">
    <text evidence="14">The sequence shown here is derived from an EMBL/GenBank/DDBJ whole genome shotgun (WGS) entry which is preliminary data.</text>
</comment>
<evidence type="ECO:0000259" key="11">
    <source>
        <dbReference type="Pfam" id="PF01488"/>
    </source>
</evidence>
<evidence type="ECO:0000259" key="13">
    <source>
        <dbReference type="Pfam" id="PF18317"/>
    </source>
</evidence>
<comment type="subunit">
    <text evidence="10">Homodimer.</text>
</comment>
<evidence type="ECO:0000256" key="10">
    <source>
        <dbReference type="HAMAP-Rule" id="MF_00222"/>
    </source>
</evidence>
<feature type="binding site" evidence="10">
    <location>
        <begin position="131"/>
        <end position="135"/>
    </location>
    <ligand>
        <name>NADP(+)</name>
        <dbReference type="ChEBI" id="CHEBI:58349"/>
    </ligand>
</feature>
<dbReference type="NCBIfam" id="TIGR00507">
    <property type="entry name" value="aroE"/>
    <property type="match status" value="1"/>
</dbReference>
<dbReference type="InterPro" id="IPR022893">
    <property type="entry name" value="Shikimate_DH_fam"/>
</dbReference>
<dbReference type="GO" id="GO:0052734">
    <property type="term" value="F:shikimate 3-dehydrogenase (NAD+) activity"/>
    <property type="evidence" value="ECO:0007669"/>
    <property type="project" value="RHEA"/>
</dbReference>
<dbReference type="EC" id="1.1.1.25" evidence="10"/>
<feature type="domain" description="SDH C-terminal" evidence="13">
    <location>
        <begin position="246"/>
        <end position="276"/>
    </location>
</feature>
<dbReference type="SUPFAM" id="SSF51735">
    <property type="entry name" value="NAD(P)-binding Rossmann-fold domains"/>
    <property type="match status" value="1"/>
</dbReference>
<dbReference type="Pfam" id="PF01488">
    <property type="entry name" value="Shikimate_DH"/>
    <property type="match status" value="1"/>
</dbReference>
<dbReference type="InterPro" id="IPR046346">
    <property type="entry name" value="Aminoacid_DH-like_N_sf"/>
</dbReference>
<dbReference type="Pfam" id="PF18317">
    <property type="entry name" value="SDH_C"/>
    <property type="match status" value="1"/>
</dbReference>
<organism evidence="14 15">
    <name type="scientific">Tepidibacillus decaturensis</name>
    <dbReference type="NCBI Taxonomy" id="1413211"/>
    <lineage>
        <taxon>Bacteria</taxon>
        <taxon>Bacillati</taxon>
        <taxon>Bacillota</taxon>
        <taxon>Bacilli</taxon>
        <taxon>Bacillales</taxon>
        <taxon>Bacillaceae</taxon>
        <taxon>Tepidibacillus</taxon>
    </lineage>
</organism>
<dbReference type="GO" id="GO:0009073">
    <property type="term" value="P:aromatic amino acid family biosynthetic process"/>
    <property type="evidence" value="ECO:0007669"/>
    <property type="project" value="UniProtKB-KW"/>
</dbReference>
<comment type="pathway">
    <text evidence="9">Aromatic compound metabolism; 3,4-dihydroxybenzoate biosynthesis; 3-dehydroquinate from D-quinate (NAD(+) route).</text>
</comment>
<dbReference type="GO" id="GO:0008652">
    <property type="term" value="P:amino acid biosynthetic process"/>
    <property type="evidence" value="ECO:0007669"/>
    <property type="project" value="UniProtKB-KW"/>
</dbReference>
<dbReference type="GO" id="GO:0019632">
    <property type="term" value="P:shikimate metabolic process"/>
    <property type="evidence" value="ECO:0007669"/>
    <property type="project" value="InterPro"/>
</dbReference>
<comment type="catalytic activity">
    <reaction evidence="8">
        <text>shikimate + NAD(+) = 3-dehydroshikimate + NADH + H(+)</text>
        <dbReference type="Rhea" id="RHEA:17741"/>
        <dbReference type="ChEBI" id="CHEBI:15378"/>
        <dbReference type="ChEBI" id="CHEBI:16630"/>
        <dbReference type="ChEBI" id="CHEBI:36208"/>
        <dbReference type="ChEBI" id="CHEBI:57540"/>
        <dbReference type="ChEBI" id="CHEBI:57945"/>
    </reaction>
</comment>
<dbReference type="InterPro" id="IPR041121">
    <property type="entry name" value="SDH_C"/>
</dbReference>
<protein>
    <recommendedName>
        <fullName evidence="10">Shikimate dehydrogenase (NADP(+))</fullName>
        <shortName evidence="10">SDH</shortName>
        <ecNumber evidence="10">1.1.1.25</ecNumber>
    </recommendedName>
</protein>
<dbReference type="FunFam" id="3.40.50.720:FF:000086">
    <property type="entry name" value="Quinate/shikimate dehydrogenase"/>
    <property type="match status" value="1"/>
</dbReference>
<dbReference type="Proteomes" id="UP000070352">
    <property type="component" value="Unassembled WGS sequence"/>
</dbReference>
<keyword evidence="3 10" id="KW-0521">NADP</keyword>
<dbReference type="InterPro" id="IPR036291">
    <property type="entry name" value="NAD(P)-bd_dom_sf"/>
</dbReference>
<reference evidence="14 15" key="1">
    <citation type="submission" date="2016-02" db="EMBL/GenBank/DDBJ databases">
        <title>Draft Genome for Tepidibacillus decaturensis nov. sp. Strain Z9, an Anaerobic, Moderately Thermophilic and Heterotrophic Bacterium from Deep Subsurface of the Illinois Basin, USA.</title>
        <authorList>
            <person name="Dong Y."/>
            <person name="Chang J.Y."/>
            <person name="Sanford R."/>
            <person name="Fouke B.W."/>
        </authorList>
    </citation>
    <scope>NUCLEOTIDE SEQUENCE [LARGE SCALE GENOMIC DNA]</scope>
    <source>
        <strain evidence="14 15">Z9</strain>
    </source>
</reference>
<dbReference type="PANTHER" id="PTHR21089">
    <property type="entry name" value="SHIKIMATE DEHYDROGENASE"/>
    <property type="match status" value="1"/>
</dbReference>
<evidence type="ECO:0000256" key="9">
    <source>
        <dbReference type="ARBA" id="ARBA00060613"/>
    </source>
</evidence>
<dbReference type="Gene3D" id="3.40.50.720">
    <property type="entry name" value="NAD(P)-binding Rossmann-like Domain"/>
    <property type="match status" value="1"/>
</dbReference>
<evidence type="ECO:0000313" key="15">
    <source>
        <dbReference type="Proteomes" id="UP000070352"/>
    </source>
</evidence>
<feature type="binding site" evidence="10">
    <location>
        <position position="82"/>
    </location>
    <ligand>
        <name>NADP(+)</name>
        <dbReference type="ChEBI" id="CHEBI:58349"/>
    </ligand>
</feature>
<dbReference type="SUPFAM" id="SSF53223">
    <property type="entry name" value="Aminoacid dehydrogenase-like, N-terminal domain"/>
    <property type="match status" value="1"/>
</dbReference>
<feature type="binding site" evidence="10">
    <location>
        <begin position="19"/>
        <end position="21"/>
    </location>
    <ligand>
        <name>shikimate</name>
        <dbReference type="ChEBI" id="CHEBI:36208"/>
    </ligand>
</feature>
<dbReference type="GO" id="GO:0030266">
    <property type="term" value="F:quinate 3-dehydrogenase (NAD+) activity"/>
    <property type="evidence" value="ECO:0007669"/>
    <property type="project" value="UniProtKB-EC"/>
</dbReference>
<feature type="binding site" evidence="10">
    <location>
        <position position="223"/>
    </location>
    <ligand>
        <name>NADP(+)</name>
        <dbReference type="ChEBI" id="CHEBI:58349"/>
    </ligand>
</feature>
<dbReference type="EMBL" id="LSKU01000001">
    <property type="protein sequence ID" value="KXG44993.1"/>
    <property type="molecule type" value="Genomic_DNA"/>
</dbReference>
<feature type="domain" description="Quinate/shikimate 5-dehydrogenase/glutamyl-tRNA reductase" evidence="11">
    <location>
        <begin position="121"/>
        <end position="198"/>
    </location>
</feature>
<dbReference type="InterPro" id="IPR011342">
    <property type="entry name" value="Shikimate_DH"/>
</dbReference>
<comment type="catalytic activity">
    <reaction evidence="7">
        <text>L-quinate + NAD(+) = 3-dehydroquinate + NADH + H(+)</text>
        <dbReference type="Rhea" id="RHEA:22364"/>
        <dbReference type="ChEBI" id="CHEBI:15378"/>
        <dbReference type="ChEBI" id="CHEBI:29751"/>
        <dbReference type="ChEBI" id="CHEBI:32364"/>
        <dbReference type="ChEBI" id="CHEBI:57540"/>
        <dbReference type="ChEBI" id="CHEBI:57945"/>
        <dbReference type="EC" id="1.1.1.24"/>
    </reaction>
</comment>
<dbReference type="Gene3D" id="3.40.50.10860">
    <property type="entry name" value="Leucine Dehydrogenase, chain A, domain 1"/>
    <property type="match status" value="1"/>
</dbReference>
<evidence type="ECO:0000256" key="1">
    <source>
        <dbReference type="ARBA" id="ARBA00004871"/>
    </source>
</evidence>
<evidence type="ECO:0000313" key="14">
    <source>
        <dbReference type="EMBL" id="KXG44993.1"/>
    </source>
</evidence>
<feature type="binding site" evidence="10">
    <location>
        <position position="91"/>
    </location>
    <ligand>
        <name>shikimate</name>
        <dbReference type="ChEBI" id="CHEBI:36208"/>
    </ligand>
</feature>
<dbReference type="CDD" id="cd01065">
    <property type="entry name" value="NAD_bind_Shikimate_DH"/>
    <property type="match status" value="1"/>
</dbReference>
<name>A0A135L818_9BACI</name>
<evidence type="ECO:0000256" key="4">
    <source>
        <dbReference type="ARBA" id="ARBA00023002"/>
    </source>
</evidence>
<feature type="active site" description="Proton acceptor" evidence="10">
    <location>
        <position position="70"/>
    </location>
</feature>
<evidence type="ECO:0000259" key="12">
    <source>
        <dbReference type="Pfam" id="PF08501"/>
    </source>
</evidence>
<keyword evidence="15" id="KW-1185">Reference proteome</keyword>
<dbReference type="AlphaFoldDB" id="A0A135L818"/>
<dbReference type="NCBIfam" id="NF001319">
    <property type="entry name" value="PRK00258.3-3"/>
    <property type="match status" value="1"/>
</dbReference>
<gene>
    <name evidence="10" type="primary">aroE</name>
    <name evidence="14" type="ORF">U473_03250</name>
</gene>
<dbReference type="InterPro" id="IPR006151">
    <property type="entry name" value="Shikm_DH/Glu-tRNA_Rdtase"/>
</dbReference>
<feature type="binding site" evidence="10">
    <location>
        <position position="253"/>
    </location>
    <ligand>
        <name>shikimate</name>
        <dbReference type="ChEBI" id="CHEBI:36208"/>
    </ligand>
</feature>
<feature type="binding site" evidence="10">
    <location>
        <position position="225"/>
    </location>
    <ligand>
        <name>shikimate</name>
        <dbReference type="ChEBI" id="CHEBI:36208"/>
    </ligand>
</feature>
<comment type="catalytic activity">
    <reaction evidence="6 10">
        <text>shikimate + NADP(+) = 3-dehydroshikimate + NADPH + H(+)</text>
        <dbReference type="Rhea" id="RHEA:17737"/>
        <dbReference type="ChEBI" id="CHEBI:15378"/>
        <dbReference type="ChEBI" id="CHEBI:16630"/>
        <dbReference type="ChEBI" id="CHEBI:36208"/>
        <dbReference type="ChEBI" id="CHEBI:57783"/>
        <dbReference type="ChEBI" id="CHEBI:58349"/>
        <dbReference type="EC" id="1.1.1.25"/>
    </reaction>
</comment>
<dbReference type="GO" id="GO:0050661">
    <property type="term" value="F:NADP binding"/>
    <property type="evidence" value="ECO:0007669"/>
    <property type="project" value="InterPro"/>
</dbReference>
<evidence type="ECO:0000256" key="7">
    <source>
        <dbReference type="ARBA" id="ARBA00051639"/>
    </source>
</evidence>
<keyword evidence="5 10" id="KW-0057">Aromatic amino acid biosynthesis</keyword>
<dbReference type="Pfam" id="PF08501">
    <property type="entry name" value="Shikimate_dh_N"/>
    <property type="match status" value="1"/>
</dbReference>
<feature type="domain" description="Shikimate dehydrogenase substrate binding N-terminal" evidence="12">
    <location>
        <begin position="11"/>
        <end position="93"/>
    </location>
</feature>
<evidence type="ECO:0000256" key="8">
    <source>
        <dbReference type="ARBA" id="ARBA00052329"/>
    </source>
</evidence>
<accession>A0A135L818</accession>
<evidence type="ECO:0000256" key="5">
    <source>
        <dbReference type="ARBA" id="ARBA00023141"/>
    </source>
</evidence>
<dbReference type="UniPathway" id="UPA00053">
    <property type="reaction ID" value="UER00087"/>
</dbReference>
<dbReference type="STRING" id="1413211.U473_03250"/>
<keyword evidence="2 10" id="KW-0028">Amino-acid biosynthesis</keyword>
<sequence>MVNSETGIIGLIGHPVAHSKSPQMHNASLRNLGLNDIYLAFDVKPENLKDAIQGMRALYFKGCNVTIPHKVNVIPFLDEISEEAARIGAVNTIVNKDGKLIGYNTDGEGYLRSLKEETGFQLHGKRIMILGAGGASRAISYTLSHQPIEGIVLVNRDLNKANALLNELKQTDFHKAITYHELPYEMEQVDLIINTTSIGMYPNIKETLIKKEWIQPHHLVSDIVYNPLETKLLQDAKAQGAKIHSGLGMFIYQGVIAFEKWTGITPDTNIMRRVVLDSIV</sequence>
<feature type="binding site" evidence="10">
    <location>
        <position position="106"/>
    </location>
    <ligand>
        <name>shikimate</name>
        <dbReference type="ChEBI" id="CHEBI:36208"/>
    </ligand>
</feature>
<dbReference type="RefSeq" id="WP_068727424.1">
    <property type="nucleotide sequence ID" value="NZ_LSKU01000001.1"/>
</dbReference>
<dbReference type="GO" id="GO:0004764">
    <property type="term" value="F:shikimate 3-dehydrogenase (NADP+) activity"/>
    <property type="evidence" value="ECO:0007669"/>
    <property type="project" value="UniProtKB-UniRule"/>
</dbReference>